<evidence type="ECO:0000256" key="11">
    <source>
        <dbReference type="SAM" id="SignalP"/>
    </source>
</evidence>
<organism evidence="13 14">
    <name type="scientific">Platanthera zijinensis</name>
    <dbReference type="NCBI Taxonomy" id="2320716"/>
    <lineage>
        <taxon>Eukaryota</taxon>
        <taxon>Viridiplantae</taxon>
        <taxon>Streptophyta</taxon>
        <taxon>Embryophyta</taxon>
        <taxon>Tracheophyta</taxon>
        <taxon>Spermatophyta</taxon>
        <taxon>Magnoliopsida</taxon>
        <taxon>Liliopsida</taxon>
        <taxon>Asparagales</taxon>
        <taxon>Orchidaceae</taxon>
        <taxon>Orchidoideae</taxon>
        <taxon>Orchideae</taxon>
        <taxon>Orchidinae</taxon>
        <taxon>Platanthera</taxon>
    </lineage>
</organism>
<dbReference type="Gene3D" id="3.80.10.10">
    <property type="entry name" value="Ribonuclease Inhibitor"/>
    <property type="match status" value="1"/>
</dbReference>
<evidence type="ECO:0000313" key="14">
    <source>
        <dbReference type="Proteomes" id="UP001418222"/>
    </source>
</evidence>
<feature type="domain" description="Disease resistance R13L4/SHOC-2-like LRR" evidence="12">
    <location>
        <begin position="159"/>
        <end position="374"/>
    </location>
</feature>
<dbReference type="PANTHER" id="PTHR48054:SF64">
    <property type="entry name" value="OS05G0530701 PROTEIN"/>
    <property type="match status" value="1"/>
</dbReference>
<dbReference type="InterPro" id="IPR032675">
    <property type="entry name" value="LRR_dom_sf"/>
</dbReference>
<dbReference type="FunFam" id="3.80.10.10:FF:000269">
    <property type="entry name" value="Piriformospora indica-insensitive protein 2"/>
    <property type="match status" value="1"/>
</dbReference>
<evidence type="ECO:0000256" key="3">
    <source>
        <dbReference type="ARBA" id="ARBA00022614"/>
    </source>
</evidence>
<keyword evidence="7" id="KW-1133">Transmembrane helix</keyword>
<evidence type="ECO:0000313" key="13">
    <source>
        <dbReference type="EMBL" id="KAK8948391.1"/>
    </source>
</evidence>
<keyword evidence="6" id="KW-0677">Repeat</keyword>
<keyword evidence="10" id="KW-0325">Glycoprotein</keyword>
<evidence type="ECO:0000256" key="5">
    <source>
        <dbReference type="ARBA" id="ARBA00022729"/>
    </source>
</evidence>
<keyword evidence="9" id="KW-0675">Receptor</keyword>
<dbReference type="GO" id="GO:0005886">
    <property type="term" value="C:plasma membrane"/>
    <property type="evidence" value="ECO:0007669"/>
    <property type="project" value="UniProtKB-SubCell"/>
</dbReference>
<dbReference type="AlphaFoldDB" id="A0AAP0GAB3"/>
<keyword evidence="14" id="KW-1185">Reference proteome</keyword>
<evidence type="ECO:0000256" key="7">
    <source>
        <dbReference type="ARBA" id="ARBA00022989"/>
    </source>
</evidence>
<evidence type="ECO:0000259" key="12">
    <source>
        <dbReference type="Pfam" id="PF23598"/>
    </source>
</evidence>
<dbReference type="EMBL" id="JBBWWQ010000004">
    <property type="protein sequence ID" value="KAK8948391.1"/>
    <property type="molecule type" value="Genomic_DNA"/>
</dbReference>
<evidence type="ECO:0000256" key="8">
    <source>
        <dbReference type="ARBA" id="ARBA00023136"/>
    </source>
</evidence>
<evidence type="ECO:0000256" key="6">
    <source>
        <dbReference type="ARBA" id="ARBA00022737"/>
    </source>
</evidence>
<dbReference type="PANTHER" id="PTHR48054">
    <property type="entry name" value="RECEPTOR KINASE-LIKE PROTEIN XA21"/>
    <property type="match status" value="1"/>
</dbReference>
<feature type="signal peptide" evidence="11">
    <location>
        <begin position="1"/>
        <end position="23"/>
    </location>
</feature>
<comment type="subcellular location">
    <subcellularLocation>
        <location evidence="1">Cell membrane</location>
        <topology evidence="1">Single-pass type I membrane protein</topology>
    </subcellularLocation>
</comment>
<evidence type="ECO:0000256" key="2">
    <source>
        <dbReference type="ARBA" id="ARBA00022475"/>
    </source>
</evidence>
<evidence type="ECO:0000256" key="4">
    <source>
        <dbReference type="ARBA" id="ARBA00022692"/>
    </source>
</evidence>
<dbReference type="InterPro" id="IPR052592">
    <property type="entry name" value="LRR-RLK"/>
</dbReference>
<keyword evidence="3" id="KW-0433">Leucine-rich repeat</keyword>
<feature type="chain" id="PRO_5043000524" evidence="11">
    <location>
        <begin position="24"/>
        <end position="500"/>
    </location>
</feature>
<evidence type="ECO:0000256" key="1">
    <source>
        <dbReference type="ARBA" id="ARBA00004251"/>
    </source>
</evidence>
<proteinExistence type="predicted"/>
<dbReference type="GO" id="GO:0051707">
    <property type="term" value="P:response to other organism"/>
    <property type="evidence" value="ECO:0007669"/>
    <property type="project" value="UniProtKB-ARBA"/>
</dbReference>
<evidence type="ECO:0000256" key="10">
    <source>
        <dbReference type="ARBA" id="ARBA00023180"/>
    </source>
</evidence>
<protein>
    <submittedName>
        <fullName evidence="13">Piriformospora indica-insensitive protein 2</fullName>
    </submittedName>
</protein>
<keyword evidence="2" id="KW-1003">Cell membrane</keyword>
<dbReference type="GO" id="GO:0051606">
    <property type="term" value="P:detection of stimulus"/>
    <property type="evidence" value="ECO:0007669"/>
    <property type="project" value="UniProtKB-ARBA"/>
</dbReference>
<keyword evidence="5 11" id="KW-0732">Signal</keyword>
<gene>
    <name evidence="13" type="primary">PII-2</name>
    <name evidence="13" type="ORF">KSP39_PZI005319</name>
</gene>
<comment type="caution">
    <text evidence="13">The sequence shown here is derived from an EMBL/GenBank/DDBJ whole genome shotgun (WGS) entry which is preliminary data.</text>
</comment>
<keyword evidence="4" id="KW-0812">Transmembrane</keyword>
<evidence type="ECO:0000256" key="9">
    <source>
        <dbReference type="ARBA" id="ARBA00023170"/>
    </source>
</evidence>
<reference evidence="13 14" key="1">
    <citation type="journal article" date="2022" name="Nat. Plants">
        <title>Genomes of leafy and leafless Platanthera orchids illuminate the evolution of mycoheterotrophy.</title>
        <authorList>
            <person name="Li M.H."/>
            <person name="Liu K.W."/>
            <person name="Li Z."/>
            <person name="Lu H.C."/>
            <person name="Ye Q.L."/>
            <person name="Zhang D."/>
            <person name="Wang J.Y."/>
            <person name="Li Y.F."/>
            <person name="Zhong Z.M."/>
            <person name="Liu X."/>
            <person name="Yu X."/>
            <person name="Liu D.K."/>
            <person name="Tu X.D."/>
            <person name="Liu B."/>
            <person name="Hao Y."/>
            <person name="Liao X.Y."/>
            <person name="Jiang Y.T."/>
            <person name="Sun W.H."/>
            <person name="Chen J."/>
            <person name="Chen Y.Q."/>
            <person name="Ai Y."/>
            <person name="Zhai J.W."/>
            <person name="Wu S.S."/>
            <person name="Zhou Z."/>
            <person name="Hsiao Y.Y."/>
            <person name="Wu W.L."/>
            <person name="Chen Y.Y."/>
            <person name="Lin Y.F."/>
            <person name="Hsu J.L."/>
            <person name="Li C.Y."/>
            <person name="Wang Z.W."/>
            <person name="Zhao X."/>
            <person name="Zhong W.Y."/>
            <person name="Ma X.K."/>
            <person name="Ma L."/>
            <person name="Huang J."/>
            <person name="Chen G.Z."/>
            <person name="Huang M.Z."/>
            <person name="Huang L."/>
            <person name="Peng D.H."/>
            <person name="Luo Y.B."/>
            <person name="Zou S.Q."/>
            <person name="Chen S.P."/>
            <person name="Lan S."/>
            <person name="Tsai W.C."/>
            <person name="Van de Peer Y."/>
            <person name="Liu Z.J."/>
        </authorList>
    </citation>
    <scope>NUCLEOTIDE SEQUENCE [LARGE SCALE GENOMIC DNA]</scope>
    <source>
        <strain evidence="13">Lor287</strain>
    </source>
</reference>
<dbReference type="FunFam" id="3.80.10.10:FF:000470">
    <property type="entry name" value="LRR receptor-like serine/threonine-protein kinase RPK2"/>
    <property type="match status" value="1"/>
</dbReference>
<dbReference type="Proteomes" id="UP001418222">
    <property type="component" value="Unassembled WGS sequence"/>
</dbReference>
<dbReference type="Pfam" id="PF23598">
    <property type="entry name" value="LRR_14"/>
    <property type="match status" value="1"/>
</dbReference>
<accession>A0AAP0GAB3</accession>
<dbReference type="InterPro" id="IPR055414">
    <property type="entry name" value="LRR_R13L4/SHOC2-like"/>
</dbReference>
<sequence>MKKTTALQAILLLLQLLCFGVSSQSDSLTATMDGEERQFLYSAIQGFVGKWWNGSNLYPEPCGWTPIQGVFCDLFDNGMWYVTSIKIGPIFDNSLKCSKNAAFSPNLFKLKNLKRLSLVDCFHQPTYFPSMEWSELSSTLKTLEFRSNKGLVGDIPPVLGQILSLQSLVLTENSLTGEIPWELGNLVSLKRLSLSSNQLSGPLPISLGANLSELLIMDISSNSLSGPLPSSLGRLSSLLKLDLSNNFFSGDLLPELCSLKNLTLLDLGNNGLTGGLQPCLQVMIFLQDMVFSDNPLGGSMKELDWKKLEKLVHLDLSNTTLVGEIPDSITELKKLRFLALDNNRLCGSVSPKLATMPSLSSLYLHGNNLSGELEFSVGFYKRMGRRFASWRNPNLCYRFPAVNSAGEEGPAGVEKCINGEDCSQTENSTTSLEISKGSDYMSPGFLWALLVEQGVILSVLSSLRTFQKKAIRKKILFKAFINHGRAGRRKGKRNHGRAKT</sequence>
<name>A0AAP0GAB3_9ASPA</name>
<keyword evidence="8" id="KW-0472">Membrane</keyword>
<dbReference type="SUPFAM" id="SSF52058">
    <property type="entry name" value="L domain-like"/>
    <property type="match status" value="1"/>
</dbReference>